<keyword evidence="2" id="KW-1185">Reference proteome</keyword>
<proteinExistence type="predicted"/>
<organism evidence="1 2">
    <name type="scientific">Clostridium mobile</name>
    <dbReference type="NCBI Taxonomy" id="2841512"/>
    <lineage>
        <taxon>Bacteria</taxon>
        <taxon>Bacillati</taxon>
        <taxon>Bacillota</taxon>
        <taxon>Clostridia</taxon>
        <taxon>Eubacteriales</taxon>
        <taxon>Clostridiaceae</taxon>
        <taxon>Clostridium</taxon>
    </lineage>
</organism>
<dbReference type="RefSeq" id="WP_216437142.1">
    <property type="nucleotide sequence ID" value="NZ_JAHLQF010000001.1"/>
</dbReference>
<dbReference type="Proteomes" id="UP000726170">
    <property type="component" value="Unassembled WGS sequence"/>
</dbReference>
<accession>A0ABS6EBZ7</accession>
<evidence type="ECO:0000313" key="2">
    <source>
        <dbReference type="Proteomes" id="UP000726170"/>
    </source>
</evidence>
<gene>
    <name evidence="1" type="ORF">KQI86_00180</name>
</gene>
<evidence type="ECO:0000313" key="1">
    <source>
        <dbReference type="EMBL" id="MBU5482717.1"/>
    </source>
</evidence>
<reference evidence="1 2" key="1">
    <citation type="submission" date="2021-06" db="EMBL/GenBank/DDBJ databases">
        <authorList>
            <person name="Sun Q."/>
            <person name="Li D."/>
        </authorList>
    </citation>
    <scope>NUCLEOTIDE SEQUENCE [LARGE SCALE GENOMIC DNA]</scope>
    <source>
        <strain evidence="1 2">MSJ-11</strain>
    </source>
</reference>
<sequence length="61" mass="7504">MKLEINTQFGPERHTLNSYQNKKFKEWFENPNSPNVFTYWKAGYNWHIIKPQIINLKYIED</sequence>
<dbReference type="EMBL" id="JAHLQF010000001">
    <property type="protein sequence ID" value="MBU5482717.1"/>
    <property type="molecule type" value="Genomic_DNA"/>
</dbReference>
<comment type="caution">
    <text evidence="1">The sequence shown here is derived from an EMBL/GenBank/DDBJ whole genome shotgun (WGS) entry which is preliminary data.</text>
</comment>
<name>A0ABS6EBZ7_9CLOT</name>
<protein>
    <submittedName>
        <fullName evidence="1">Uncharacterized protein</fullName>
    </submittedName>
</protein>